<dbReference type="RefSeq" id="XP_009546644.1">
    <property type="nucleotide sequence ID" value="XM_009548349.1"/>
</dbReference>
<proteinExistence type="predicted"/>
<dbReference type="AlphaFoldDB" id="W4K8B3"/>
<sequence length="60" mass="6871">MFVLVIHSFVESGYPFQRIRYWYPRPLLLLSRISLTSYFSCPSIRSGDGCSKLGPWAAIS</sequence>
<organism evidence="1 2">
    <name type="scientific">Heterobasidion irregulare (strain TC 32-1)</name>
    <dbReference type="NCBI Taxonomy" id="747525"/>
    <lineage>
        <taxon>Eukaryota</taxon>
        <taxon>Fungi</taxon>
        <taxon>Dikarya</taxon>
        <taxon>Basidiomycota</taxon>
        <taxon>Agaricomycotina</taxon>
        <taxon>Agaricomycetes</taxon>
        <taxon>Russulales</taxon>
        <taxon>Bondarzewiaceae</taxon>
        <taxon>Heterobasidion</taxon>
        <taxon>Heterobasidion annosum species complex</taxon>
    </lineage>
</organism>
<reference evidence="1 2" key="1">
    <citation type="journal article" date="2012" name="New Phytol.">
        <title>Insight into trade-off between wood decay and parasitism from the genome of a fungal forest pathogen.</title>
        <authorList>
            <person name="Olson A."/>
            <person name="Aerts A."/>
            <person name="Asiegbu F."/>
            <person name="Belbahri L."/>
            <person name="Bouzid O."/>
            <person name="Broberg A."/>
            <person name="Canback B."/>
            <person name="Coutinho P.M."/>
            <person name="Cullen D."/>
            <person name="Dalman K."/>
            <person name="Deflorio G."/>
            <person name="van Diepen L.T."/>
            <person name="Dunand C."/>
            <person name="Duplessis S."/>
            <person name="Durling M."/>
            <person name="Gonthier P."/>
            <person name="Grimwood J."/>
            <person name="Fossdal C.G."/>
            <person name="Hansson D."/>
            <person name="Henrissat B."/>
            <person name="Hietala A."/>
            <person name="Himmelstrand K."/>
            <person name="Hoffmeister D."/>
            <person name="Hogberg N."/>
            <person name="James T.Y."/>
            <person name="Karlsson M."/>
            <person name="Kohler A."/>
            <person name="Kues U."/>
            <person name="Lee Y.H."/>
            <person name="Lin Y.C."/>
            <person name="Lind M."/>
            <person name="Lindquist E."/>
            <person name="Lombard V."/>
            <person name="Lucas S."/>
            <person name="Lunden K."/>
            <person name="Morin E."/>
            <person name="Murat C."/>
            <person name="Park J."/>
            <person name="Raffaello T."/>
            <person name="Rouze P."/>
            <person name="Salamov A."/>
            <person name="Schmutz J."/>
            <person name="Solheim H."/>
            <person name="Stahlberg J."/>
            <person name="Velez H."/>
            <person name="de Vries R.P."/>
            <person name="Wiebenga A."/>
            <person name="Woodward S."/>
            <person name="Yakovlev I."/>
            <person name="Garbelotto M."/>
            <person name="Martin F."/>
            <person name="Grigoriev I.V."/>
            <person name="Stenlid J."/>
        </authorList>
    </citation>
    <scope>NUCLEOTIDE SEQUENCE [LARGE SCALE GENOMIC DNA]</scope>
    <source>
        <strain evidence="1 2">TC 32-1</strain>
    </source>
</reference>
<dbReference type="GeneID" id="20668194"/>
<dbReference type="Proteomes" id="UP000030671">
    <property type="component" value="Unassembled WGS sequence"/>
</dbReference>
<gene>
    <name evidence="1" type="ORF">HETIRDRAFT_168971</name>
</gene>
<name>W4K8B3_HETIT</name>
<dbReference type="HOGENOM" id="CLU_2967248_0_0_1"/>
<dbReference type="KEGG" id="hir:HETIRDRAFT_168971"/>
<evidence type="ECO:0000313" key="2">
    <source>
        <dbReference type="Proteomes" id="UP000030671"/>
    </source>
</evidence>
<dbReference type="EMBL" id="KI925458">
    <property type="protein sequence ID" value="ETW82072.1"/>
    <property type="molecule type" value="Genomic_DNA"/>
</dbReference>
<protein>
    <submittedName>
        <fullName evidence="1">Uncharacterized protein</fullName>
    </submittedName>
</protein>
<evidence type="ECO:0000313" key="1">
    <source>
        <dbReference type="EMBL" id="ETW82072.1"/>
    </source>
</evidence>
<dbReference type="InParanoid" id="W4K8B3"/>
<keyword evidence="2" id="KW-1185">Reference proteome</keyword>
<accession>W4K8B3</accession>